<protein>
    <submittedName>
        <fullName evidence="5">Uncharacterized protein</fullName>
    </submittedName>
</protein>
<accession>A0A6S7B7E7</accession>
<dbReference type="Pfam" id="PF01547">
    <property type="entry name" value="SBP_bac_1"/>
    <property type="match status" value="1"/>
</dbReference>
<evidence type="ECO:0000256" key="1">
    <source>
        <dbReference type="ARBA" id="ARBA00008520"/>
    </source>
</evidence>
<keyword evidence="6" id="KW-1185">Reference proteome</keyword>
<dbReference type="PANTHER" id="PTHR30061">
    <property type="entry name" value="MALTOSE-BINDING PERIPLASMIC PROTEIN"/>
    <property type="match status" value="1"/>
</dbReference>
<feature type="chain" id="PRO_5028913887" evidence="4">
    <location>
        <begin position="30"/>
        <end position="427"/>
    </location>
</feature>
<dbReference type="AlphaFoldDB" id="A0A6S7B7E7"/>
<evidence type="ECO:0000256" key="3">
    <source>
        <dbReference type="ARBA" id="ARBA00022729"/>
    </source>
</evidence>
<dbReference type="PANTHER" id="PTHR30061:SF50">
    <property type="entry name" value="MALTOSE_MALTODEXTRIN-BINDING PERIPLASMIC PROTEIN"/>
    <property type="match status" value="1"/>
</dbReference>
<evidence type="ECO:0000313" key="5">
    <source>
        <dbReference type="EMBL" id="CAB3790332.1"/>
    </source>
</evidence>
<dbReference type="GO" id="GO:1901982">
    <property type="term" value="F:maltose binding"/>
    <property type="evidence" value="ECO:0007669"/>
    <property type="project" value="TreeGrafter"/>
</dbReference>
<keyword evidence="2" id="KW-0813">Transport</keyword>
<evidence type="ECO:0000256" key="4">
    <source>
        <dbReference type="SAM" id="SignalP"/>
    </source>
</evidence>
<gene>
    <name evidence="5" type="ORF">LMG28138_02966</name>
</gene>
<dbReference type="GO" id="GO:0055052">
    <property type="term" value="C:ATP-binding cassette (ABC) transporter complex, substrate-binding subunit-containing"/>
    <property type="evidence" value="ECO:0007669"/>
    <property type="project" value="TreeGrafter"/>
</dbReference>
<dbReference type="RefSeq" id="WP_175105509.1">
    <property type="nucleotide sequence ID" value="NZ_CADIKM010000012.1"/>
</dbReference>
<dbReference type="CDD" id="cd13585">
    <property type="entry name" value="PBP2_TMBP_like"/>
    <property type="match status" value="1"/>
</dbReference>
<dbReference type="Gene3D" id="3.40.190.10">
    <property type="entry name" value="Periplasmic binding protein-like II"/>
    <property type="match status" value="1"/>
</dbReference>
<name>A0A6S7B7E7_9BURK</name>
<dbReference type="EMBL" id="CADIKM010000012">
    <property type="protein sequence ID" value="CAB3790332.1"/>
    <property type="molecule type" value="Genomic_DNA"/>
</dbReference>
<feature type="signal peptide" evidence="4">
    <location>
        <begin position="1"/>
        <end position="29"/>
    </location>
</feature>
<evidence type="ECO:0000256" key="2">
    <source>
        <dbReference type="ARBA" id="ARBA00022448"/>
    </source>
</evidence>
<sequence>MIGYRVALRLTAGLFLIGLSTISSSAAQAEDVTINFLHAQNDRTYGPVIQAFEKANPGIKVREQRVPFDQLNAQVQARIGAGDDSIDLYGVDEPRVPALAMRGLLKDLSSERATVIAKTTPEAVAATSANGKLYALPQWTSTQLLFYNKDLLAKAGIQPPSADPAKRMSWDELLASAQKAQAGGAKYGIGFEQVDRYYQLQPLFESSGAGSGLTGNGLLTPEVNSDKWVKTMTWYGDLYKNGLSPRGVSPEQMSSLFLNGQIAYFVAGPWNFFDFAKAGATLKWSIAPHPYFAGGKPVTPTDSWAVGISPHSKHPNEALKFAMFMTIDDEGALLSTATNPLPPANKVAFEHHVNETMKLGGDSTAPYATLLPYELKNTAVSRPRTIGYVAFEEIMNKAFSDVRNGADAKSTLDRAENQLKAMFGRLK</sequence>
<dbReference type="InterPro" id="IPR006059">
    <property type="entry name" value="SBP"/>
</dbReference>
<keyword evidence="3 4" id="KW-0732">Signal</keyword>
<proteinExistence type="inferred from homology"/>
<dbReference type="Proteomes" id="UP000494115">
    <property type="component" value="Unassembled WGS sequence"/>
</dbReference>
<comment type="similarity">
    <text evidence="1">Belongs to the bacterial solute-binding protein 1 family.</text>
</comment>
<dbReference type="GO" id="GO:0042956">
    <property type="term" value="P:maltodextrin transmembrane transport"/>
    <property type="evidence" value="ECO:0007669"/>
    <property type="project" value="TreeGrafter"/>
</dbReference>
<organism evidence="5 6">
    <name type="scientific">Pararobbsia alpina</name>
    <dbReference type="NCBI Taxonomy" id="621374"/>
    <lineage>
        <taxon>Bacteria</taxon>
        <taxon>Pseudomonadati</taxon>
        <taxon>Pseudomonadota</taxon>
        <taxon>Betaproteobacteria</taxon>
        <taxon>Burkholderiales</taxon>
        <taxon>Burkholderiaceae</taxon>
        <taxon>Pararobbsia</taxon>
    </lineage>
</organism>
<dbReference type="GO" id="GO:0015768">
    <property type="term" value="P:maltose transport"/>
    <property type="evidence" value="ECO:0007669"/>
    <property type="project" value="TreeGrafter"/>
</dbReference>
<evidence type="ECO:0000313" key="6">
    <source>
        <dbReference type="Proteomes" id="UP000494115"/>
    </source>
</evidence>
<dbReference type="SUPFAM" id="SSF53850">
    <property type="entry name" value="Periplasmic binding protein-like II"/>
    <property type="match status" value="1"/>
</dbReference>
<reference evidence="5 6" key="1">
    <citation type="submission" date="2020-04" db="EMBL/GenBank/DDBJ databases">
        <authorList>
            <person name="De Canck E."/>
        </authorList>
    </citation>
    <scope>NUCLEOTIDE SEQUENCE [LARGE SCALE GENOMIC DNA]</scope>
    <source>
        <strain evidence="5 6">LMG 28138</strain>
    </source>
</reference>